<dbReference type="AlphaFoldDB" id="A0A4R2MK12"/>
<evidence type="ECO:0000313" key="1">
    <source>
        <dbReference type="EMBL" id="TCP05695.1"/>
    </source>
</evidence>
<comment type="caution">
    <text evidence="1">The sequence shown here is derived from an EMBL/GenBank/DDBJ whole genome shotgun (WGS) entry which is preliminary data.</text>
</comment>
<gene>
    <name evidence="1" type="ORF">EV684_101569</name>
</gene>
<reference evidence="1 2" key="1">
    <citation type="submission" date="2019-03" db="EMBL/GenBank/DDBJ databases">
        <title>Genomic Encyclopedia of Type Strains, Phase IV (KMG-IV): sequencing the most valuable type-strain genomes for metagenomic binning, comparative biology and taxonomic classification.</title>
        <authorList>
            <person name="Goeker M."/>
        </authorList>
    </citation>
    <scope>NUCLEOTIDE SEQUENCE [LARGE SCALE GENOMIC DNA]</scope>
    <source>
        <strain evidence="1 2">DSM 1709</strain>
    </source>
</reference>
<proteinExistence type="predicted"/>
<protein>
    <submittedName>
        <fullName evidence="1">Uncharacterized protein</fullName>
    </submittedName>
</protein>
<accession>A0A4R2MK12</accession>
<dbReference type="Proteomes" id="UP000295106">
    <property type="component" value="Unassembled WGS sequence"/>
</dbReference>
<dbReference type="OrthoDB" id="9150971at2"/>
<organism evidence="1 2">
    <name type="scientific">Rubrivivax gelatinosus</name>
    <name type="common">Rhodocyclus gelatinosus</name>
    <name type="synonym">Rhodopseudomonas gelatinosa</name>
    <dbReference type="NCBI Taxonomy" id="28068"/>
    <lineage>
        <taxon>Bacteria</taxon>
        <taxon>Pseudomonadati</taxon>
        <taxon>Pseudomonadota</taxon>
        <taxon>Betaproteobacteria</taxon>
        <taxon>Burkholderiales</taxon>
        <taxon>Sphaerotilaceae</taxon>
        <taxon>Rubrivivax</taxon>
    </lineage>
</organism>
<sequence length="156" mass="17036">MAVTLSPATDLPLILAQEHEVSQIATVTAASDLPEDPVTEVTWSAPEPLPPQCTVVVAVPSLTLTIPHFADLFPIREIRFLRAGEIASCTRWVDLPADAEDVVAYRPDTRSMRDFAFRVAAKTQAGLTAAATYVIRVYANYSLGRDTLQEAIDARR</sequence>
<dbReference type="EMBL" id="SLXD01000001">
    <property type="protein sequence ID" value="TCP05695.1"/>
    <property type="molecule type" value="Genomic_DNA"/>
</dbReference>
<dbReference type="RefSeq" id="WP_132644679.1">
    <property type="nucleotide sequence ID" value="NZ_NRRI01000002.1"/>
</dbReference>
<evidence type="ECO:0000313" key="2">
    <source>
        <dbReference type="Proteomes" id="UP000295106"/>
    </source>
</evidence>
<name>A0A4R2MK12_RUBGE</name>